<keyword evidence="3" id="KW-0496">Mitochondrion</keyword>
<dbReference type="CDD" id="cd08829">
    <property type="entry name" value="SPFH_paraslipin"/>
    <property type="match status" value="1"/>
</dbReference>
<dbReference type="InterPro" id="IPR032435">
    <property type="entry name" value="STML2-like_C"/>
</dbReference>
<dbReference type="Pfam" id="PF01145">
    <property type="entry name" value="Band_7"/>
    <property type="match status" value="1"/>
</dbReference>
<dbReference type="AlphaFoldDB" id="A0AAV1DFR1"/>
<reference evidence="5" key="1">
    <citation type="submission" date="2023-03" db="EMBL/GenBank/DDBJ databases">
        <authorList>
            <person name="Julca I."/>
        </authorList>
    </citation>
    <scope>NUCLEOTIDE SEQUENCE</scope>
</reference>
<keyword evidence="6" id="KW-1185">Reference proteome</keyword>
<dbReference type="FunFam" id="3.30.479.30:FF:000008">
    <property type="entry name" value="Stomatin-like protein 2, mitochondrial"/>
    <property type="match status" value="1"/>
</dbReference>
<dbReference type="Proteomes" id="UP001161247">
    <property type="component" value="Chromosome 5"/>
</dbReference>
<dbReference type="GO" id="GO:0007005">
    <property type="term" value="P:mitochondrion organization"/>
    <property type="evidence" value="ECO:0007669"/>
    <property type="project" value="TreeGrafter"/>
</dbReference>
<comment type="subcellular location">
    <subcellularLocation>
        <location evidence="1">Mitochondrion</location>
    </subcellularLocation>
</comment>
<evidence type="ECO:0000313" key="5">
    <source>
        <dbReference type="EMBL" id="CAI9105855.1"/>
    </source>
</evidence>
<dbReference type="PANTHER" id="PTHR43327:SF10">
    <property type="entry name" value="STOMATIN-LIKE PROTEIN 2, MITOCHONDRIAL"/>
    <property type="match status" value="1"/>
</dbReference>
<comment type="similarity">
    <text evidence="2">Belongs to the band 7/mec-2 family.</text>
</comment>
<dbReference type="InterPro" id="IPR050710">
    <property type="entry name" value="Band7/mec-2_domain"/>
</dbReference>
<name>A0AAV1DFR1_OLDCO</name>
<dbReference type="GO" id="GO:0016020">
    <property type="term" value="C:membrane"/>
    <property type="evidence" value="ECO:0007669"/>
    <property type="project" value="InterPro"/>
</dbReference>
<gene>
    <name evidence="5" type="ORF">OLC1_LOCUS14462</name>
</gene>
<proteinExistence type="inferred from homology"/>
<dbReference type="GO" id="GO:0005739">
    <property type="term" value="C:mitochondrion"/>
    <property type="evidence" value="ECO:0007669"/>
    <property type="project" value="UniProtKB-SubCell"/>
</dbReference>
<organism evidence="5 6">
    <name type="scientific">Oldenlandia corymbosa var. corymbosa</name>
    <dbReference type="NCBI Taxonomy" id="529605"/>
    <lineage>
        <taxon>Eukaryota</taxon>
        <taxon>Viridiplantae</taxon>
        <taxon>Streptophyta</taxon>
        <taxon>Embryophyta</taxon>
        <taxon>Tracheophyta</taxon>
        <taxon>Spermatophyta</taxon>
        <taxon>Magnoliopsida</taxon>
        <taxon>eudicotyledons</taxon>
        <taxon>Gunneridae</taxon>
        <taxon>Pentapetalae</taxon>
        <taxon>asterids</taxon>
        <taxon>lamiids</taxon>
        <taxon>Gentianales</taxon>
        <taxon>Rubiaceae</taxon>
        <taxon>Rubioideae</taxon>
        <taxon>Spermacoceae</taxon>
        <taxon>Hedyotis-Oldenlandia complex</taxon>
        <taxon>Oldenlandia</taxon>
    </lineage>
</organism>
<dbReference type="Pfam" id="PF16200">
    <property type="entry name" value="Band_7_C"/>
    <property type="match status" value="1"/>
</dbReference>
<dbReference type="Gene3D" id="3.30.479.30">
    <property type="entry name" value="Band 7 domain"/>
    <property type="match status" value="1"/>
</dbReference>
<evidence type="ECO:0000256" key="3">
    <source>
        <dbReference type="ARBA" id="ARBA00023128"/>
    </source>
</evidence>
<dbReference type="EMBL" id="OX459122">
    <property type="protein sequence ID" value="CAI9105855.1"/>
    <property type="molecule type" value="Genomic_DNA"/>
</dbReference>
<dbReference type="PANTHER" id="PTHR43327">
    <property type="entry name" value="STOMATIN-LIKE PROTEIN 2, MITOCHONDRIAL"/>
    <property type="match status" value="1"/>
</dbReference>
<evidence type="ECO:0000259" key="4">
    <source>
        <dbReference type="SMART" id="SM00244"/>
    </source>
</evidence>
<feature type="domain" description="Band 7" evidence="4">
    <location>
        <begin position="61"/>
        <end position="219"/>
    </location>
</feature>
<dbReference type="SUPFAM" id="SSF117892">
    <property type="entry name" value="Band 7/SPFH domain"/>
    <property type="match status" value="1"/>
</dbReference>
<evidence type="ECO:0000256" key="2">
    <source>
        <dbReference type="ARBA" id="ARBA00008164"/>
    </source>
</evidence>
<evidence type="ECO:0000256" key="1">
    <source>
        <dbReference type="ARBA" id="ARBA00004173"/>
    </source>
</evidence>
<sequence>MMMMNTLRTGSRSANQLLKQTTSSQRLLLPPPSSATAVRHFFSRRRDGSEGSYVIHTPFAWPIHMVPEKRAYVIERFGKYLKTMEPGLNFLIPFVDRVSYVQSLKDTTIPISQQSAITKDNVFLSIDGVLYVKIVDPKLASYGVEDPIFAVIQLAQTTMRGELGKISLDKSFEERDSLNEKIVLAINEAAKGWGLKCLRYEIKDISPPKDIKVVMEMQVEAERKKRAQILEAEGLRQATILASEAARLDQLFYTFYHGNEDTMSKFDCFIISDDLDYLFLIGLRQATILASEAAKLDQINRAEGLKQATILASEGNYNVREAEAISIVAAALKKNGGFEAASLRVAEQYFSAFAKIAQESTTMLLPANATDPASMVTQSLALYKRLIVDKQNLGHDALLEDLKSAPTSSSESSSMEIIE</sequence>
<dbReference type="InterPro" id="IPR036013">
    <property type="entry name" value="Band_7/SPFH_dom_sf"/>
</dbReference>
<dbReference type="InterPro" id="IPR001107">
    <property type="entry name" value="Band_7"/>
</dbReference>
<dbReference type="PRINTS" id="PR00721">
    <property type="entry name" value="STOMATIN"/>
</dbReference>
<evidence type="ECO:0000313" key="6">
    <source>
        <dbReference type="Proteomes" id="UP001161247"/>
    </source>
</evidence>
<dbReference type="InterPro" id="IPR001972">
    <property type="entry name" value="Stomatin_HflK_fam"/>
</dbReference>
<protein>
    <submittedName>
        <fullName evidence="5">OLC1v1004872C1</fullName>
    </submittedName>
</protein>
<dbReference type="SMART" id="SM00244">
    <property type="entry name" value="PHB"/>
    <property type="match status" value="1"/>
</dbReference>
<accession>A0AAV1DFR1</accession>